<keyword evidence="1" id="KW-0732">Signal</keyword>
<accession>A0A226X2D9</accession>
<sequence length="406" mass="45027">MKPKSTSSKPTSAAVHPAKIELRVLGTTVTLQEHIRKQAEQDLGIKLRFIVDDGSGVQRAGVMHPENYEVYDQWFHSIDCLWPARALQPIETARIRRWGEINSLPRTGQLGDHACTNAGSVPVDRLYVQPDNSLARTPTGRISMLPLTHNADSFVYLEDALPAALQATPESWAWLLAPELSGRVALQADAAIGAIDAALAVEAAGLMKFADIGNLTIEEIDGLIATLIDFKRRGHFAGFWSSFAEAAQLMITNKVAIQSIWSPATVELERAGLRFRLASPREGYRAWFGGMALSRVARGRVLDAAYDYLNWWLDGWAGATMARQGFYISNPERSRGHLNDAEWAYWYDGKPAAAELPGPTSKHLVAAGQQRDGGNYVARMGRIAVWDSVMDEHNYLVRRWNDFMRA</sequence>
<organism evidence="2 3">
    <name type="scientific">Caballeronia sordidicola</name>
    <name type="common">Burkholderia sordidicola</name>
    <dbReference type="NCBI Taxonomy" id="196367"/>
    <lineage>
        <taxon>Bacteria</taxon>
        <taxon>Pseudomonadati</taxon>
        <taxon>Pseudomonadota</taxon>
        <taxon>Betaproteobacteria</taxon>
        <taxon>Burkholderiales</taxon>
        <taxon>Burkholderiaceae</taxon>
        <taxon>Caballeronia</taxon>
    </lineage>
</organism>
<dbReference type="InterPro" id="IPR006059">
    <property type="entry name" value="SBP"/>
</dbReference>
<evidence type="ECO:0000256" key="1">
    <source>
        <dbReference type="ARBA" id="ARBA00022729"/>
    </source>
</evidence>
<dbReference type="PANTHER" id="PTHR30222">
    <property type="entry name" value="SPERMIDINE/PUTRESCINE-BINDING PERIPLASMIC PROTEIN"/>
    <property type="match status" value="1"/>
</dbReference>
<dbReference type="Gene3D" id="3.40.190.10">
    <property type="entry name" value="Periplasmic binding protein-like II"/>
    <property type="match status" value="1"/>
</dbReference>
<protein>
    <submittedName>
        <fullName evidence="2">Oligopeptide ABC transporter, periplasmic oligopeptide-binding protein OppA</fullName>
    </submittedName>
</protein>
<dbReference type="SUPFAM" id="SSF53850">
    <property type="entry name" value="Periplasmic binding protein-like II"/>
    <property type="match status" value="1"/>
</dbReference>
<dbReference type="PANTHER" id="PTHR30222:SF17">
    <property type="entry name" value="SPERMIDINE_PUTRESCINE-BINDING PERIPLASMIC PROTEIN"/>
    <property type="match status" value="1"/>
</dbReference>
<evidence type="ECO:0000313" key="3">
    <source>
        <dbReference type="Proteomes" id="UP000214720"/>
    </source>
</evidence>
<dbReference type="EMBL" id="MTHB01000099">
    <property type="protein sequence ID" value="OXC77615.1"/>
    <property type="molecule type" value="Genomic_DNA"/>
</dbReference>
<proteinExistence type="predicted"/>
<dbReference type="AlphaFoldDB" id="A0A226X2D9"/>
<name>A0A226X2D9_CABSO</name>
<reference evidence="3" key="1">
    <citation type="submission" date="2017-01" db="EMBL/GenBank/DDBJ databases">
        <title>Genome Analysis of Deinococcus marmoris KOPRI26562.</title>
        <authorList>
            <person name="Kim J.H."/>
            <person name="Oh H.-M."/>
        </authorList>
    </citation>
    <scope>NUCLEOTIDE SEQUENCE [LARGE SCALE GENOMIC DNA]</scope>
    <source>
        <strain evidence="3">PAMC 26633</strain>
    </source>
</reference>
<dbReference type="eggNOG" id="COG0687">
    <property type="taxonomic scope" value="Bacteria"/>
</dbReference>
<dbReference type="Proteomes" id="UP000214720">
    <property type="component" value="Unassembled WGS sequence"/>
</dbReference>
<comment type="caution">
    <text evidence="2">The sequence shown here is derived from an EMBL/GenBank/DDBJ whole genome shotgun (WGS) entry which is preliminary data.</text>
</comment>
<evidence type="ECO:0000313" key="2">
    <source>
        <dbReference type="EMBL" id="OXC77615.1"/>
    </source>
</evidence>
<dbReference type="Pfam" id="PF13416">
    <property type="entry name" value="SBP_bac_8"/>
    <property type="match status" value="1"/>
</dbReference>
<gene>
    <name evidence="2" type="ORF">BSU04_16020</name>
</gene>